<dbReference type="PROSITE" id="PS01036">
    <property type="entry name" value="HSP70_3"/>
    <property type="match status" value="1"/>
</dbReference>
<name>A0A382TI17_9ZZZZ</name>
<dbReference type="Pfam" id="PF00012">
    <property type="entry name" value="HSP70"/>
    <property type="match status" value="1"/>
</dbReference>
<dbReference type="GO" id="GO:0005524">
    <property type="term" value="F:ATP binding"/>
    <property type="evidence" value="ECO:0007669"/>
    <property type="project" value="UniProtKB-KW"/>
</dbReference>
<proteinExistence type="inferred from homology"/>
<protein>
    <submittedName>
        <fullName evidence="4">Uncharacterized protein</fullName>
    </submittedName>
</protein>
<keyword evidence="3" id="KW-0067">ATP-binding</keyword>
<sequence>MSALVLKKLKEYTISSIKDIEEAVVTIPANFPAEAREATMQAAKLAGLNVKYIINEPTAAALFYGWKTGEELSGKYAVYDLGGGTFDISIIDVDGQNIEVLATNGVSKLGGADFDEILQSLVAKKFKEAAGKEMDLEDYTKNDAEDDKKSLSKKEKCSLRISRVSIEITRHEFEEAISSLISQTEMLCETTLLDADLSIDNIKGIFMVGGSTRVPCVRESVLKVFKKEPITSANVDEVVALGAAIYAAYKSDRTKLSAIQKKSVDKVKVSEITAKCFGIISRGFDQSRDQSKLQNTIMIMK</sequence>
<evidence type="ECO:0000313" key="4">
    <source>
        <dbReference type="EMBL" id="SVD21706.1"/>
    </source>
</evidence>
<dbReference type="GO" id="GO:0140662">
    <property type="term" value="F:ATP-dependent protein folding chaperone"/>
    <property type="evidence" value="ECO:0007669"/>
    <property type="project" value="InterPro"/>
</dbReference>
<evidence type="ECO:0000256" key="1">
    <source>
        <dbReference type="ARBA" id="ARBA00007381"/>
    </source>
</evidence>
<keyword evidence="2" id="KW-0547">Nucleotide-binding</keyword>
<dbReference type="PROSITE" id="PS00329">
    <property type="entry name" value="HSP70_2"/>
    <property type="match status" value="1"/>
</dbReference>
<dbReference type="InterPro" id="IPR018181">
    <property type="entry name" value="Heat_shock_70_CS"/>
</dbReference>
<evidence type="ECO:0000256" key="2">
    <source>
        <dbReference type="ARBA" id="ARBA00022741"/>
    </source>
</evidence>
<dbReference type="Gene3D" id="3.90.640.10">
    <property type="entry name" value="Actin, Chain A, domain 4"/>
    <property type="match status" value="1"/>
</dbReference>
<dbReference type="Gene3D" id="3.30.420.40">
    <property type="match status" value="2"/>
</dbReference>
<evidence type="ECO:0000256" key="3">
    <source>
        <dbReference type="ARBA" id="ARBA00022840"/>
    </source>
</evidence>
<feature type="non-terminal residue" evidence="4">
    <location>
        <position position="301"/>
    </location>
</feature>
<dbReference type="InterPro" id="IPR043129">
    <property type="entry name" value="ATPase_NBD"/>
</dbReference>
<organism evidence="4">
    <name type="scientific">marine metagenome</name>
    <dbReference type="NCBI Taxonomy" id="408172"/>
    <lineage>
        <taxon>unclassified sequences</taxon>
        <taxon>metagenomes</taxon>
        <taxon>ecological metagenomes</taxon>
    </lineage>
</organism>
<dbReference type="AlphaFoldDB" id="A0A382TI17"/>
<dbReference type="PANTHER" id="PTHR19375">
    <property type="entry name" value="HEAT SHOCK PROTEIN 70KDA"/>
    <property type="match status" value="1"/>
</dbReference>
<dbReference type="PRINTS" id="PR00301">
    <property type="entry name" value="HEATSHOCK70"/>
</dbReference>
<dbReference type="FunFam" id="3.30.420.40:FF:000028">
    <property type="entry name" value="heat shock 70 kDa protein-like"/>
    <property type="match status" value="1"/>
</dbReference>
<dbReference type="SUPFAM" id="SSF53067">
    <property type="entry name" value="Actin-like ATPase domain"/>
    <property type="match status" value="2"/>
</dbReference>
<dbReference type="InterPro" id="IPR013126">
    <property type="entry name" value="Hsp_70_fam"/>
</dbReference>
<dbReference type="EMBL" id="UINC01136755">
    <property type="protein sequence ID" value="SVD21706.1"/>
    <property type="molecule type" value="Genomic_DNA"/>
</dbReference>
<gene>
    <name evidence="4" type="ORF">METZ01_LOCUS374560</name>
</gene>
<accession>A0A382TI17</accession>
<reference evidence="4" key="1">
    <citation type="submission" date="2018-05" db="EMBL/GenBank/DDBJ databases">
        <authorList>
            <person name="Lanie J.A."/>
            <person name="Ng W.-L."/>
            <person name="Kazmierczak K.M."/>
            <person name="Andrzejewski T.M."/>
            <person name="Davidsen T.M."/>
            <person name="Wayne K.J."/>
            <person name="Tettelin H."/>
            <person name="Glass J.I."/>
            <person name="Rusch D."/>
            <person name="Podicherti R."/>
            <person name="Tsui H.-C.T."/>
            <person name="Winkler M.E."/>
        </authorList>
    </citation>
    <scope>NUCLEOTIDE SEQUENCE</scope>
</reference>
<comment type="similarity">
    <text evidence="1">Belongs to the heat shock protein 70 family.</text>
</comment>